<dbReference type="Proteomes" id="UP001187415">
    <property type="component" value="Unassembled WGS sequence"/>
</dbReference>
<gene>
    <name evidence="2" type="ORF">Q5P01_010675</name>
</gene>
<proteinExistence type="predicted"/>
<comment type="caution">
    <text evidence="2">The sequence shown here is derived from an EMBL/GenBank/DDBJ whole genome shotgun (WGS) entry which is preliminary data.</text>
</comment>
<name>A0AA88SNE9_CHASR</name>
<feature type="compositionally biased region" description="Basic and acidic residues" evidence="1">
    <location>
        <begin position="131"/>
        <end position="146"/>
    </location>
</feature>
<feature type="region of interest" description="Disordered" evidence="1">
    <location>
        <begin position="90"/>
        <end position="146"/>
    </location>
</feature>
<dbReference type="EMBL" id="JAUPFM010000008">
    <property type="protein sequence ID" value="KAK2844016.1"/>
    <property type="molecule type" value="Genomic_DNA"/>
</dbReference>
<protein>
    <submittedName>
        <fullName evidence="2">Uncharacterized protein</fullName>
    </submittedName>
</protein>
<accession>A0AA88SNE9</accession>
<reference evidence="2" key="1">
    <citation type="submission" date="2023-07" db="EMBL/GenBank/DDBJ databases">
        <title>Chromosome-level Genome Assembly of Striped Snakehead (Channa striata).</title>
        <authorList>
            <person name="Liu H."/>
        </authorList>
    </citation>
    <scope>NUCLEOTIDE SEQUENCE</scope>
    <source>
        <strain evidence="2">Gz</strain>
        <tissue evidence="2">Muscle</tissue>
    </source>
</reference>
<evidence type="ECO:0000313" key="3">
    <source>
        <dbReference type="Proteomes" id="UP001187415"/>
    </source>
</evidence>
<organism evidence="2 3">
    <name type="scientific">Channa striata</name>
    <name type="common">Snakehead murrel</name>
    <name type="synonym">Ophicephalus striatus</name>
    <dbReference type="NCBI Taxonomy" id="64152"/>
    <lineage>
        <taxon>Eukaryota</taxon>
        <taxon>Metazoa</taxon>
        <taxon>Chordata</taxon>
        <taxon>Craniata</taxon>
        <taxon>Vertebrata</taxon>
        <taxon>Euteleostomi</taxon>
        <taxon>Actinopterygii</taxon>
        <taxon>Neopterygii</taxon>
        <taxon>Teleostei</taxon>
        <taxon>Neoteleostei</taxon>
        <taxon>Acanthomorphata</taxon>
        <taxon>Anabantaria</taxon>
        <taxon>Anabantiformes</taxon>
        <taxon>Channoidei</taxon>
        <taxon>Channidae</taxon>
        <taxon>Channa</taxon>
    </lineage>
</organism>
<keyword evidence="3" id="KW-1185">Reference proteome</keyword>
<evidence type="ECO:0000313" key="2">
    <source>
        <dbReference type="EMBL" id="KAK2844016.1"/>
    </source>
</evidence>
<sequence length="146" mass="16301">MVLKPSLDSVRLLHIRQNHSRTRCPRSGTVPEQSSLRARCSVRDQPRATGREREDDVIGFSRCHGRSRWLQPSSFSVSFPSISILGAQRVTNRSSRAGAGGSVEEPVLPREEEEEQEERQGCRRRPAGAEAEGRDGHRHESSSPGF</sequence>
<evidence type="ECO:0000256" key="1">
    <source>
        <dbReference type="SAM" id="MobiDB-lite"/>
    </source>
</evidence>
<dbReference type="AlphaFoldDB" id="A0AA88SNE9"/>